<keyword evidence="2" id="KW-1185">Reference proteome</keyword>
<protein>
    <submittedName>
        <fullName evidence="1">Uncharacterized protein</fullName>
    </submittedName>
</protein>
<evidence type="ECO:0000313" key="1">
    <source>
        <dbReference type="EMBL" id="KAI4841043.1"/>
    </source>
</evidence>
<accession>A0ACB9YFS0</accession>
<gene>
    <name evidence="1" type="ORF">MKS88_000811</name>
</gene>
<organism evidence="1 2">
    <name type="scientific">Plasmodium brasilianum</name>
    <dbReference type="NCBI Taxonomy" id="5824"/>
    <lineage>
        <taxon>Eukaryota</taxon>
        <taxon>Sar</taxon>
        <taxon>Alveolata</taxon>
        <taxon>Apicomplexa</taxon>
        <taxon>Aconoidasida</taxon>
        <taxon>Haemosporida</taxon>
        <taxon>Plasmodiidae</taxon>
        <taxon>Plasmodium</taxon>
        <taxon>Plasmodium (Plasmodium)</taxon>
    </lineage>
</organism>
<sequence>MEKCLPKYSGVLGSTYFRYVKDVFFNKIVKHIKVYIDDIIAKNDKKVLKDKCLYLAKYLVNNKSPPYYYLPEKATWEKALKEWLSPHYKKLDELGGCPLIMNQNDLEILELKYKVDDFCEKRKIYLDELRQSQGNPMSESNYSSKCNSYNEWIEEEKRYFATKKKLFENCYDIKAQKGRRKTCNIMDPNIFNKQSICRSPLQKESDRSLSQENKSLTEVEQKESQSAPMREDQKQKPVPHLQETESHPPSQHREHSSAEKEIKQEPQTHLPVIFSPEASSIITGDNSEDPAQSTQVEVPEISKILPSSELQKTPESIASHTNPEDPGETYSFEIMTSSSRTYDITTSLPDSSISPKIPGVNNTN</sequence>
<proteinExistence type="predicted"/>
<name>A0ACB9YFS0_PLABR</name>
<reference evidence="1" key="1">
    <citation type="submission" date="2022-06" db="EMBL/GenBank/DDBJ databases">
        <title>The First Complete Genome of the Simian Malaria Parasite Plasmodium brasilianum.</title>
        <authorList>
            <person name="Bajic M."/>
            <person name="Ravishankar S."/>
        </authorList>
    </citation>
    <scope>NUCLEOTIDE SEQUENCE</scope>
    <source>
        <strain evidence="1">Bolivian I</strain>
    </source>
</reference>
<dbReference type="EMBL" id="CM043770">
    <property type="protein sequence ID" value="KAI4841043.1"/>
    <property type="molecule type" value="Genomic_DNA"/>
</dbReference>
<comment type="caution">
    <text evidence="1">The sequence shown here is derived from an EMBL/GenBank/DDBJ whole genome shotgun (WGS) entry which is preliminary data.</text>
</comment>
<evidence type="ECO:0000313" key="2">
    <source>
        <dbReference type="Proteomes" id="UP001056978"/>
    </source>
</evidence>
<dbReference type="Proteomes" id="UP001056978">
    <property type="component" value="Chromosome 2"/>
</dbReference>